<comment type="caution">
    <text evidence="2">The sequence shown here is derived from an EMBL/GenBank/DDBJ whole genome shotgun (WGS) entry which is preliminary data.</text>
</comment>
<name>A0A1F6YAD7_9BACT</name>
<proteinExistence type="predicted"/>
<organism evidence="2 3">
    <name type="scientific">Candidatus Nomurabacteria bacterium RIFCSPLOWO2_12_FULL_41_10</name>
    <dbReference type="NCBI Taxonomy" id="1801795"/>
    <lineage>
        <taxon>Bacteria</taxon>
        <taxon>Candidatus Nomuraibacteriota</taxon>
    </lineage>
</organism>
<feature type="compositionally biased region" description="Basic and acidic residues" evidence="1">
    <location>
        <begin position="59"/>
        <end position="72"/>
    </location>
</feature>
<dbReference type="EMBL" id="MFVT01000026">
    <property type="protein sequence ID" value="OGJ03307.1"/>
    <property type="molecule type" value="Genomic_DNA"/>
</dbReference>
<evidence type="ECO:0000313" key="2">
    <source>
        <dbReference type="EMBL" id="OGJ03307.1"/>
    </source>
</evidence>
<accession>A0A1F6YAD7</accession>
<feature type="compositionally biased region" description="Polar residues" evidence="1">
    <location>
        <begin position="73"/>
        <end position="86"/>
    </location>
</feature>
<evidence type="ECO:0000313" key="3">
    <source>
        <dbReference type="Proteomes" id="UP000176826"/>
    </source>
</evidence>
<protein>
    <submittedName>
        <fullName evidence="2">Uncharacterized protein</fullName>
    </submittedName>
</protein>
<gene>
    <name evidence="2" type="ORF">A3F97_00970</name>
</gene>
<evidence type="ECO:0000256" key="1">
    <source>
        <dbReference type="SAM" id="MobiDB-lite"/>
    </source>
</evidence>
<feature type="region of interest" description="Disordered" evidence="1">
    <location>
        <begin position="50"/>
        <end position="114"/>
    </location>
</feature>
<feature type="compositionally biased region" description="Polar residues" evidence="1">
    <location>
        <begin position="100"/>
        <end position="109"/>
    </location>
</feature>
<dbReference type="Proteomes" id="UP000176826">
    <property type="component" value="Unassembled WGS sequence"/>
</dbReference>
<reference evidence="2 3" key="1">
    <citation type="journal article" date="2016" name="Nat. Commun.">
        <title>Thousands of microbial genomes shed light on interconnected biogeochemical processes in an aquifer system.</title>
        <authorList>
            <person name="Anantharaman K."/>
            <person name="Brown C.T."/>
            <person name="Hug L.A."/>
            <person name="Sharon I."/>
            <person name="Castelle C.J."/>
            <person name="Probst A.J."/>
            <person name="Thomas B.C."/>
            <person name="Singh A."/>
            <person name="Wilkins M.J."/>
            <person name="Karaoz U."/>
            <person name="Brodie E.L."/>
            <person name="Williams K.H."/>
            <person name="Hubbard S.S."/>
            <person name="Banfield J.F."/>
        </authorList>
    </citation>
    <scope>NUCLEOTIDE SEQUENCE [LARGE SCALE GENOMIC DNA]</scope>
</reference>
<sequence length="164" mass="18555">MNKWALWKIKTKAEDNIIPSKTIFARLGVLKIIEEKSIKTKAERINQKDPISNMVPNKDTCDVPEKRAESRNTKVMPNPDTNNQDLGKTIRPSENRAIAQKTTETASPKTKSRPFEVSTGILVKGKQKIGNNTTTKNSDKNESLSNIFECISFFKKTNKNNDYV</sequence>
<dbReference type="AlphaFoldDB" id="A0A1F6YAD7"/>